<comment type="caution">
    <text evidence="1">The sequence shown here is derived from an EMBL/GenBank/DDBJ whole genome shotgun (WGS) entry which is preliminary data.</text>
</comment>
<proteinExistence type="predicted"/>
<dbReference type="EMBL" id="ABCB02000019">
    <property type="protein sequence ID" value="EDO60591.1"/>
    <property type="molecule type" value="Genomic_DNA"/>
</dbReference>
<name>A7VUE1_9FIRM</name>
<accession>A7VUE1</accession>
<dbReference type="AlphaFoldDB" id="A7VUE1"/>
<protein>
    <submittedName>
        <fullName evidence="1">Uncharacterized protein</fullName>
    </submittedName>
</protein>
<evidence type="ECO:0000313" key="1">
    <source>
        <dbReference type="EMBL" id="EDO60591.1"/>
    </source>
</evidence>
<evidence type="ECO:0000313" key="2">
    <source>
        <dbReference type="Proteomes" id="UP000003490"/>
    </source>
</evidence>
<organism evidence="1 2">
    <name type="scientific">[Clostridium] leptum DSM 753</name>
    <dbReference type="NCBI Taxonomy" id="428125"/>
    <lineage>
        <taxon>Bacteria</taxon>
        <taxon>Bacillati</taxon>
        <taxon>Bacillota</taxon>
        <taxon>Clostridia</taxon>
        <taxon>Eubacteriales</taxon>
        <taxon>Oscillospiraceae</taxon>
        <taxon>Oscillospiraceae incertae sedis</taxon>
    </lineage>
</organism>
<reference evidence="1 2" key="2">
    <citation type="submission" date="2007-08" db="EMBL/GenBank/DDBJ databases">
        <authorList>
            <person name="Fulton L."/>
            <person name="Clifton S."/>
            <person name="Fulton B."/>
            <person name="Xu J."/>
            <person name="Minx P."/>
            <person name="Pepin K.H."/>
            <person name="Johnson M."/>
            <person name="Thiruvilangam P."/>
            <person name="Bhonagiri V."/>
            <person name="Nash W.E."/>
            <person name="Wang C."/>
            <person name="Mardis E.R."/>
            <person name="Wilson R.K."/>
        </authorList>
    </citation>
    <scope>NUCLEOTIDE SEQUENCE [LARGE SCALE GENOMIC DNA]</scope>
    <source>
        <strain evidence="1 2">DSM 753</strain>
    </source>
</reference>
<dbReference type="HOGENOM" id="CLU_2463640_0_0_9"/>
<sequence length="88" mass="10021">MCTQLIKQYKRTNINGIMVTLPIRRAFMICCENNFCLYWQDDTCLLENISLSLQGVCQSCVCVDIGGSLLDALRQKQLERLEGCLPDD</sequence>
<gene>
    <name evidence="1" type="ORF">CLOLEP_02187</name>
</gene>
<reference evidence="1 2" key="1">
    <citation type="submission" date="2007-08" db="EMBL/GenBank/DDBJ databases">
        <title>Draft genome sequence of Clostridium leptum (DSM 753).</title>
        <authorList>
            <person name="Sudarsanam P."/>
            <person name="Ley R."/>
            <person name="Guruge J."/>
            <person name="Turnbaugh P.J."/>
            <person name="Mahowald M."/>
            <person name="Liep D."/>
            <person name="Gordon J."/>
        </authorList>
    </citation>
    <scope>NUCLEOTIDE SEQUENCE [LARGE SCALE GENOMIC DNA]</scope>
    <source>
        <strain evidence="1 2">DSM 753</strain>
    </source>
</reference>
<dbReference type="Proteomes" id="UP000003490">
    <property type="component" value="Unassembled WGS sequence"/>
</dbReference>